<dbReference type="Proteomes" id="UP000199585">
    <property type="component" value="Unassembled WGS sequence"/>
</dbReference>
<dbReference type="InterPro" id="IPR010941">
    <property type="entry name" value="PhaC_N"/>
</dbReference>
<evidence type="ECO:0000256" key="3">
    <source>
        <dbReference type="ARBA" id="ARBA00022679"/>
    </source>
</evidence>
<reference evidence="7 8" key="1">
    <citation type="submission" date="2016-10" db="EMBL/GenBank/DDBJ databases">
        <authorList>
            <person name="de Groot N.N."/>
        </authorList>
    </citation>
    <scope>NUCLEOTIDE SEQUENCE [LARGE SCALE GENOMIC DNA]</scope>
    <source>
        <strain evidence="7 8">DSM 16213</strain>
    </source>
</reference>
<evidence type="ECO:0000256" key="1">
    <source>
        <dbReference type="ARBA" id="ARBA00004496"/>
    </source>
</evidence>
<dbReference type="PANTHER" id="PTHR36837">
    <property type="entry name" value="POLY(3-HYDROXYALKANOATE) POLYMERASE SUBUNIT PHAC"/>
    <property type="match status" value="1"/>
</dbReference>
<keyword evidence="4" id="KW-0012">Acyltransferase</keyword>
<evidence type="ECO:0000259" key="6">
    <source>
        <dbReference type="Pfam" id="PF07167"/>
    </source>
</evidence>
<dbReference type="InterPro" id="IPR029058">
    <property type="entry name" value="AB_hydrolase_fold"/>
</dbReference>
<dbReference type="GO" id="GO:0042619">
    <property type="term" value="P:poly-hydroxybutyrate biosynthetic process"/>
    <property type="evidence" value="ECO:0007669"/>
    <property type="project" value="InterPro"/>
</dbReference>
<dbReference type="PANTHER" id="PTHR36837:SF5">
    <property type="entry name" value="POLY-3-HYDROXYBUTYRATE SYNTHASE"/>
    <property type="match status" value="1"/>
</dbReference>
<proteinExistence type="predicted"/>
<dbReference type="Pfam" id="PF07167">
    <property type="entry name" value="PhaC_N"/>
    <property type="match status" value="1"/>
</dbReference>
<sequence>MTTQDMTEAETTAKNLAVLEKNLAHVEALTQRLIAALAKGRAVPQALQGPSHDLYAKAAGAYWAEMINNPAKLIEHQLSFWSKSVTHFVEAQALLAKGHIAAPEDRTPDDRRFSHPLWKTNPYFNFVKQQYMINAAAITTAIEDVDTLDAAEKKRLRYFGQQIVDLFSPTNFLATNPEALSLAVETDGESLIRGLENMVRDLEDNDGDLIVTLADKNAFTVGQNLATTPGKVVCRNHLFELIQYTPTTASVHAVPLLIFPPWINRFYILDLKPENSMIRWIVAQGYTLFVVSWVNPDASYAGTTMTNYVQDGFLRAIQTVKDICGVSQVNAVGYCIAGTTLSLTLALLAQRGDTSVKSATLFTALTDFSDRGEVGVFLEEDFVGGIERETSETGILDKYYMSRTFSFLRSNDLIYGPAIRSYMMGKAPPAFDLLFWNGDATNLPGRMAQQYLRGLCQRDEFAQGGYDVAGATVHLSQVDVPVCAIACETDHIAAWKSSFRGVQKMGSGDKTFILSGSGHIAGIVNPPAKKKYGHWTNPDMTATPDDWKAQATPHDGSWWPLWDGWLAPRSGRQVAARTPGTDTYPVLCDAPGTYVIGA</sequence>
<dbReference type="GO" id="GO:0016746">
    <property type="term" value="F:acyltransferase activity"/>
    <property type="evidence" value="ECO:0007669"/>
    <property type="project" value="UniProtKB-KW"/>
</dbReference>
<evidence type="ECO:0000313" key="7">
    <source>
        <dbReference type="EMBL" id="SEN19827.1"/>
    </source>
</evidence>
<dbReference type="InterPro" id="IPR051321">
    <property type="entry name" value="PHA/PHB_synthase"/>
</dbReference>
<accession>A0A1H8ELU7</accession>
<dbReference type="AlphaFoldDB" id="A0A1H8ELU7"/>
<keyword evidence="2" id="KW-0963">Cytoplasm</keyword>
<comment type="subcellular location">
    <subcellularLocation>
        <location evidence="1">Cytoplasm</location>
    </subcellularLocation>
</comment>
<dbReference type="OrthoDB" id="7208816at2"/>
<dbReference type="RefSeq" id="WP_089902418.1">
    <property type="nucleotide sequence ID" value="NZ_FOCI01000011.1"/>
</dbReference>
<feature type="domain" description="Poly-beta-hydroxybutyrate polymerase N-terminal" evidence="6">
    <location>
        <begin position="109"/>
        <end position="281"/>
    </location>
</feature>
<dbReference type="SUPFAM" id="SSF53474">
    <property type="entry name" value="alpha/beta-Hydrolases"/>
    <property type="match status" value="1"/>
</dbReference>
<organism evidence="7 8">
    <name type="scientific">Loktanella fryxellensis</name>
    <dbReference type="NCBI Taxonomy" id="245187"/>
    <lineage>
        <taxon>Bacteria</taxon>
        <taxon>Pseudomonadati</taxon>
        <taxon>Pseudomonadota</taxon>
        <taxon>Alphaproteobacteria</taxon>
        <taxon>Rhodobacterales</taxon>
        <taxon>Roseobacteraceae</taxon>
        <taxon>Loktanella</taxon>
    </lineage>
</organism>
<feature type="domain" description="AB hydrolase-1" evidence="5">
    <location>
        <begin position="283"/>
        <end position="526"/>
    </location>
</feature>
<evidence type="ECO:0000259" key="5">
    <source>
        <dbReference type="Pfam" id="PF00561"/>
    </source>
</evidence>
<evidence type="ECO:0000256" key="4">
    <source>
        <dbReference type="ARBA" id="ARBA00023315"/>
    </source>
</evidence>
<protein>
    <submittedName>
        <fullName evidence="7">Polyhydroxyalkanoate synthase</fullName>
    </submittedName>
</protein>
<dbReference type="GO" id="GO:0005737">
    <property type="term" value="C:cytoplasm"/>
    <property type="evidence" value="ECO:0007669"/>
    <property type="project" value="UniProtKB-SubCell"/>
</dbReference>
<dbReference type="InterPro" id="IPR000073">
    <property type="entry name" value="AB_hydrolase_1"/>
</dbReference>
<dbReference type="EMBL" id="FOCI01000011">
    <property type="protein sequence ID" value="SEN19827.1"/>
    <property type="molecule type" value="Genomic_DNA"/>
</dbReference>
<keyword evidence="3" id="KW-0808">Transferase</keyword>
<gene>
    <name evidence="7" type="ORF">SAMN04488003_1117</name>
</gene>
<dbReference type="InterPro" id="IPR010963">
    <property type="entry name" value="PHA_synth_I"/>
</dbReference>
<evidence type="ECO:0000256" key="2">
    <source>
        <dbReference type="ARBA" id="ARBA00022490"/>
    </source>
</evidence>
<dbReference type="Gene3D" id="3.40.50.1820">
    <property type="entry name" value="alpha/beta hydrolase"/>
    <property type="match status" value="1"/>
</dbReference>
<keyword evidence="8" id="KW-1185">Reference proteome</keyword>
<dbReference type="STRING" id="245187.SAMN04488003_1117"/>
<dbReference type="Pfam" id="PF00561">
    <property type="entry name" value="Abhydrolase_1"/>
    <property type="match status" value="1"/>
</dbReference>
<dbReference type="NCBIfam" id="TIGR01838">
    <property type="entry name" value="PHA_synth_I"/>
    <property type="match status" value="1"/>
</dbReference>
<evidence type="ECO:0000313" key="8">
    <source>
        <dbReference type="Proteomes" id="UP000199585"/>
    </source>
</evidence>
<name>A0A1H8ELU7_9RHOB</name>